<evidence type="ECO:0000313" key="3">
    <source>
        <dbReference type="Proteomes" id="UP000017837"/>
    </source>
</evidence>
<evidence type="ECO:0000256" key="1">
    <source>
        <dbReference type="SAM" id="Phobius"/>
    </source>
</evidence>
<keyword evidence="1" id="KW-1133">Transmembrane helix</keyword>
<dbReference type="RefSeq" id="WP_018082472.1">
    <property type="nucleotide sequence ID" value="NZ_AQWM01000014.1"/>
</dbReference>
<feature type="transmembrane region" description="Helical" evidence="1">
    <location>
        <begin position="187"/>
        <end position="205"/>
    </location>
</feature>
<dbReference type="STRING" id="1121022.GCA_000376105_02802"/>
<feature type="transmembrane region" description="Helical" evidence="1">
    <location>
        <begin position="121"/>
        <end position="141"/>
    </location>
</feature>
<protein>
    <recommendedName>
        <fullName evidence="4">DUF2306 domain-containing protein</fullName>
    </recommendedName>
</protein>
<feature type="transmembrane region" description="Helical" evidence="1">
    <location>
        <begin position="41"/>
        <end position="61"/>
    </location>
</feature>
<keyword evidence="1" id="KW-0812">Transmembrane</keyword>
<organism evidence="2 3">
    <name type="scientific">Asticcacaulis benevestitus DSM 16100 = ATCC BAA-896</name>
    <dbReference type="NCBI Taxonomy" id="1121022"/>
    <lineage>
        <taxon>Bacteria</taxon>
        <taxon>Pseudomonadati</taxon>
        <taxon>Pseudomonadota</taxon>
        <taxon>Alphaproteobacteria</taxon>
        <taxon>Caulobacterales</taxon>
        <taxon>Caulobacteraceae</taxon>
        <taxon>Asticcacaulis</taxon>
    </lineage>
</organism>
<dbReference type="Proteomes" id="UP000017837">
    <property type="component" value="Unassembled WGS sequence"/>
</dbReference>
<evidence type="ECO:0000313" key="2">
    <source>
        <dbReference type="EMBL" id="ESQ86547.1"/>
    </source>
</evidence>
<dbReference type="AlphaFoldDB" id="V4NXN4"/>
<dbReference type="eggNOG" id="ENOG502ZB5Q">
    <property type="taxonomic scope" value="Bacteria"/>
</dbReference>
<feature type="transmembrane region" description="Helical" evidence="1">
    <location>
        <begin position="97"/>
        <end position="115"/>
    </location>
</feature>
<reference evidence="2 3" key="1">
    <citation type="journal article" date="2014" name="Nature">
        <title>Sequential evolution of bacterial morphology by co-option of a developmental regulator.</title>
        <authorList>
            <person name="Jiang C."/>
            <person name="Brown P.J."/>
            <person name="Ducret A."/>
            <person name="Brun Y.V."/>
        </authorList>
    </citation>
    <scope>NUCLEOTIDE SEQUENCE [LARGE SCALE GENOMIC DNA]</scope>
    <source>
        <strain evidence="2 3">DSM 16100</strain>
    </source>
</reference>
<dbReference type="PATRIC" id="fig|1121022.4.peg.3724"/>
<feature type="transmembrane region" description="Helical" evidence="1">
    <location>
        <begin position="162"/>
        <end position="181"/>
    </location>
</feature>
<gene>
    <name evidence="2" type="ORF">ABENE_18215</name>
</gene>
<accession>V4NXN4</accession>
<name>V4NXN4_9CAUL</name>
<sequence>MQNLHHLNTLSHIGAGGLALLLGLLPLLSRKGHRLHRLSGWMFVVAGLVVLICAIIGVVVYPRPGPLVMVSLSASYQYLSGLRALPRFRTAPSWLDTLMALAALTGCCLLLSRMANGEASWSPAIGYSTLGFLAVVALYDLSRILWVAAWRRIRAIDHGLKMTATYFAFASAGLGNLARAWQPWSQIGPSLLGLIVMLLLLSRYIRDNRRRGTED</sequence>
<dbReference type="OrthoDB" id="7172338at2"/>
<comment type="caution">
    <text evidence="2">The sequence shown here is derived from an EMBL/GenBank/DDBJ whole genome shotgun (WGS) entry which is preliminary data.</text>
</comment>
<proteinExistence type="predicted"/>
<evidence type="ECO:0008006" key="4">
    <source>
        <dbReference type="Google" id="ProtNLM"/>
    </source>
</evidence>
<keyword evidence="3" id="KW-1185">Reference proteome</keyword>
<keyword evidence="1" id="KW-0472">Membrane</keyword>
<feature type="transmembrane region" description="Helical" evidence="1">
    <location>
        <begin position="12"/>
        <end position="29"/>
    </location>
</feature>
<dbReference type="EMBL" id="AWGB01000053">
    <property type="protein sequence ID" value="ESQ86547.1"/>
    <property type="molecule type" value="Genomic_DNA"/>
</dbReference>